<evidence type="ECO:0000313" key="2">
    <source>
        <dbReference type="EMBL" id="RWY46069.1"/>
    </source>
</evidence>
<dbReference type="AlphaFoldDB" id="A0A3S3UQU7"/>
<proteinExistence type="predicted"/>
<name>A0A3S3UQU7_9SPHI</name>
<dbReference type="EMBL" id="SBIW01000031">
    <property type="protein sequence ID" value="RWY46069.1"/>
    <property type="molecule type" value="Genomic_DNA"/>
</dbReference>
<keyword evidence="3" id="KW-1185">Reference proteome</keyword>
<organism evidence="2 3">
    <name type="scientific">Mucilaginibacter gilvus</name>
    <dbReference type="NCBI Taxonomy" id="2305909"/>
    <lineage>
        <taxon>Bacteria</taxon>
        <taxon>Pseudomonadati</taxon>
        <taxon>Bacteroidota</taxon>
        <taxon>Sphingobacteriia</taxon>
        <taxon>Sphingobacteriales</taxon>
        <taxon>Sphingobacteriaceae</taxon>
        <taxon>Mucilaginibacter</taxon>
    </lineage>
</organism>
<dbReference type="RefSeq" id="WP_128536486.1">
    <property type="nucleotide sequence ID" value="NZ_SBIW01000031.1"/>
</dbReference>
<gene>
    <name evidence="2" type="ORF">EPL05_23785</name>
</gene>
<dbReference type="OrthoDB" id="750073at2"/>
<feature type="chain" id="PRO_5018531417" evidence="1">
    <location>
        <begin position="21"/>
        <end position="272"/>
    </location>
</feature>
<comment type="caution">
    <text evidence="2">The sequence shown here is derived from an EMBL/GenBank/DDBJ whole genome shotgun (WGS) entry which is preliminary data.</text>
</comment>
<accession>A0A3S3UQU7</accession>
<reference evidence="2 3" key="1">
    <citation type="submission" date="2019-01" db="EMBL/GenBank/DDBJ databases">
        <title>Mucilaginibacter antarcticum sp. nov., isolated from antarctic soil.</title>
        <authorList>
            <person name="Yan Y.-Q."/>
            <person name="Du Z.-J."/>
        </authorList>
    </citation>
    <scope>NUCLEOTIDE SEQUENCE [LARGE SCALE GENOMIC DNA]</scope>
    <source>
        <strain evidence="2 3">F01003</strain>
    </source>
</reference>
<sequence>MIKTYCILLLSICIIGLSHAQIPDTYYGVALTRITTDGSTRDTSKLLYCRNISGSLLSVYTVSEGIVSMGTAYHISARKYGLYLYVAPIFSGQVKPDSLRIDFNDLEHTVLINTKDRYVLYPAYYALLKQEVSLKHSVMSLLGLLAYAMGDYPFEDALPLIRYTPHVSQQIQHARIVTQRSQADRNDSWECAYRYNKNNKLLSVSAADGKLIRFRKQVSYKGGRISYIRSYLNIEYRQITDWITSFTYNDCLLLKWYWCFNLLRLWRFECAL</sequence>
<protein>
    <submittedName>
        <fullName evidence="2">Uncharacterized protein</fullName>
    </submittedName>
</protein>
<evidence type="ECO:0000256" key="1">
    <source>
        <dbReference type="SAM" id="SignalP"/>
    </source>
</evidence>
<evidence type="ECO:0000313" key="3">
    <source>
        <dbReference type="Proteomes" id="UP000286701"/>
    </source>
</evidence>
<feature type="signal peptide" evidence="1">
    <location>
        <begin position="1"/>
        <end position="20"/>
    </location>
</feature>
<keyword evidence="1" id="KW-0732">Signal</keyword>
<dbReference type="Proteomes" id="UP000286701">
    <property type="component" value="Unassembled WGS sequence"/>
</dbReference>